<protein>
    <recommendedName>
        <fullName evidence="1">Altered inheritance of mitochondria protein 6</fullName>
    </recommendedName>
</protein>
<dbReference type="OrthoDB" id="9794455at2"/>
<dbReference type="AlphaFoldDB" id="A0A1G7HT81"/>
<dbReference type="GO" id="GO:0006629">
    <property type="term" value="P:lipid metabolic process"/>
    <property type="evidence" value="ECO:0007669"/>
    <property type="project" value="InterPro"/>
</dbReference>
<dbReference type="CDD" id="cd08577">
    <property type="entry name" value="PI-PLCc_GDPD_SF_unchar3"/>
    <property type="match status" value="1"/>
</dbReference>
<organism evidence="3 4">
    <name type="scientific">Dyadobacter soli</name>
    <dbReference type="NCBI Taxonomy" id="659014"/>
    <lineage>
        <taxon>Bacteria</taxon>
        <taxon>Pseudomonadati</taxon>
        <taxon>Bacteroidota</taxon>
        <taxon>Cytophagia</taxon>
        <taxon>Cytophagales</taxon>
        <taxon>Spirosomataceae</taxon>
        <taxon>Dyadobacter</taxon>
    </lineage>
</organism>
<dbReference type="SUPFAM" id="SSF51695">
    <property type="entry name" value="PLC-like phosphodiesterases"/>
    <property type="match status" value="1"/>
</dbReference>
<dbReference type="STRING" id="659014.SAMN04487996_108246"/>
<dbReference type="InterPro" id="IPR039559">
    <property type="entry name" value="AIM6_PI-PLC-like_dom"/>
</dbReference>
<proteinExistence type="predicted"/>
<dbReference type="Gene3D" id="3.20.20.190">
    <property type="entry name" value="Phosphatidylinositol (PI) phosphodiesterase"/>
    <property type="match status" value="1"/>
</dbReference>
<dbReference type="EMBL" id="FNAN01000008">
    <property type="protein sequence ID" value="SDF03239.1"/>
    <property type="molecule type" value="Genomic_DNA"/>
</dbReference>
<name>A0A1G7HT81_9BACT</name>
<dbReference type="Pfam" id="PF13653">
    <property type="entry name" value="GDPD_2"/>
    <property type="match status" value="1"/>
</dbReference>
<sequence>MKRITTCFISFILSIQFLAAQGVKSYSTAQAHSHNDYERARPLEDAYEQQFGSVEADVFLVNDTLFVAHNLKDIRPNRTFTALYLLPILQKTEQNGGRIYTQDNVPLQLLIDLKTEGEPTLAALIKLLEPHKNIFAPTGSVKIVVSGNVPDPSLFEKYPNFIYFDGRPEKVYTPAQMAHVGLVSQAFQQYSKWNGEGPLLEKDKKKIQKMINDVHDMGKKVRIWATPDNINSWKTMMALGVDYLNTDKVRELGDYLRTAPR</sequence>
<accession>A0A1G7HT81</accession>
<keyword evidence="2" id="KW-0732">Signal</keyword>
<evidence type="ECO:0000313" key="3">
    <source>
        <dbReference type="EMBL" id="SDF03239.1"/>
    </source>
</evidence>
<dbReference type="InterPro" id="IPR017946">
    <property type="entry name" value="PLC-like_Pdiesterase_TIM-brl"/>
</dbReference>
<dbReference type="Proteomes" id="UP000198748">
    <property type="component" value="Unassembled WGS sequence"/>
</dbReference>
<gene>
    <name evidence="3" type="ORF">SAMN04487996_108246</name>
</gene>
<feature type="chain" id="PRO_5011477940" description="Altered inheritance of mitochondria protein 6" evidence="2">
    <location>
        <begin position="20"/>
        <end position="261"/>
    </location>
</feature>
<evidence type="ECO:0000256" key="1">
    <source>
        <dbReference type="ARBA" id="ARBA00014286"/>
    </source>
</evidence>
<dbReference type="RefSeq" id="WP_090151358.1">
    <property type="nucleotide sequence ID" value="NZ_FNAN01000008.1"/>
</dbReference>
<dbReference type="GO" id="GO:0008081">
    <property type="term" value="F:phosphoric diester hydrolase activity"/>
    <property type="evidence" value="ECO:0007669"/>
    <property type="project" value="InterPro"/>
</dbReference>
<dbReference type="PANTHER" id="PTHR31571">
    <property type="entry name" value="ALTERED INHERITANCE OF MITOCHONDRIA PROTEIN 6"/>
    <property type="match status" value="1"/>
</dbReference>
<feature type="signal peptide" evidence="2">
    <location>
        <begin position="1"/>
        <end position="19"/>
    </location>
</feature>
<dbReference type="InterPro" id="IPR051236">
    <property type="entry name" value="HAT_RTT109-like"/>
</dbReference>
<evidence type="ECO:0000256" key="2">
    <source>
        <dbReference type="SAM" id="SignalP"/>
    </source>
</evidence>
<evidence type="ECO:0000313" key="4">
    <source>
        <dbReference type="Proteomes" id="UP000198748"/>
    </source>
</evidence>
<reference evidence="4" key="1">
    <citation type="submission" date="2016-10" db="EMBL/GenBank/DDBJ databases">
        <authorList>
            <person name="Varghese N."/>
            <person name="Submissions S."/>
        </authorList>
    </citation>
    <scope>NUCLEOTIDE SEQUENCE [LARGE SCALE GENOMIC DNA]</scope>
    <source>
        <strain evidence="4">DSM 25329</strain>
    </source>
</reference>
<keyword evidence="4" id="KW-1185">Reference proteome</keyword>
<dbReference type="PANTHER" id="PTHR31571:SF1">
    <property type="entry name" value="ALTERED INHERITANCE OF MITOCHONDRIA PROTEIN 6"/>
    <property type="match status" value="1"/>
</dbReference>